<keyword evidence="2" id="KW-1185">Reference proteome</keyword>
<protein>
    <submittedName>
        <fullName evidence="1">Uncharacterized protein</fullName>
    </submittedName>
</protein>
<organism evidence="1 2">
    <name type="scientific">Caulobacter phage CcrSwift</name>
    <dbReference type="NCBI Taxonomy" id="2927984"/>
    <lineage>
        <taxon>Viruses</taxon>
        <taxon>Duplodnaviria</taxon>
        <taxon>Heunggongvirae</taxon>
        <taxon>Uroviricota</taxon>
        <taxon>Caudoviricetes</taxon>
        <taxon>Jeanschmidtviridae</taxon>
        <taxon>Shapirovirus</taxon>
        <taxon>Shapirovirus swift</taxon>
    </lineage>
</organism>
<gene>
    <name evidence="1" type="ORF">CcrSwift_gp086</name>
</gene>
<dbReference type="EMBL" id="JX100809">
    <property type="protein sequence ID" value="AFU88404.1"/>
    <property type="molecule type" value="Genomic_DNA"/>
</dbReference>
<reference evidence="1 2" key="1">
    <citation type="journal article" date="2012" name="BMC Genomics">
        <title>The Caulobacter crescentus phage phiCbK: genomics of a canonical phage.</title>
        <authorList>
            <person name="Gill J.J."/>
            <person name="Berry J.D."/>
            <person name="Russell W.K."/>
            <person name="Lessor L."/>
            <person name="Escobar Garcia D.A."/>
            <person name="Hernandez D."/>
            <person name="Kane A."/>
            <person name="Keene J."/>
            <person name="Maddox M."/>
            <person name="Martin R."/>
            <person name="Mohan S."/>
            <person name="Thorn A.M."/>
            <person name="Russell D.H."/>
            <person name="Young R."/>
        </authorList>
    </citation>
    <scope>NUCLEOTIDE SEQUENCE [LARGE SCALE GENOMIC DNA]</scope>
</reference>
<sequence>MIPAFIILPRVYLAAWLSFWLGED</sequence>
<dbReference type="Proteomes" id="UP000000460">
    <property type="component" value="Segment"/>
</dbReference>
<evidence type="ECO:0000313" key="1">
    <source>
        <dbReference type="EMBL" id="AFU88404.1"/>
    </source>
</evidence>
<dbReference type="KEGG" id="vg:13996621"/>
<dbReference type="GeneID" id="13996621"/>
<dbReference type="RefSeq" id="YP_006989819.1">
    <property type="nucleotide sequence ID" value="NC_019411.1"/>
</dbReference>
<evidence type="ECO:0000313" key="2">
    <source>
        <dbReference type="Proteomes" id="UP000000460"/>
    </source>
</evidence>
<name>K4JSV5_9CAUD</name>
<proteinExistence type="predicted"/>
<accession>K4JSV5</accession>